<dbReference type="Pfam" id="PF00109">
    <property type="entry name" value="ketoacyl-synt"/>
    <property type="match status" value="1"/>
</dbReference>
<dbReference type="Proteomes" id="UP000805614">
    <property type="component" value="Unassembled WGS sequence"/>
</dbReference>
<gene>
    <name evidence="17" type="ORF">HKK74_06455</name>
</gene>
<comment type="function">
    <text evidence="11 14">Involved in the type II fatty acid elongation cycle. Catalyzes the elongation of a wide range of acyl-ACP by the addition of two carbons from malonyl-ACP to an acyl acceptor. Can efficiently catalyze the conversion of palmitoleoyl-ACP (cis-hexadec-9-enoyl-ACP) to cis-vaccenoyl-ACP (cis-octadec-11-enoyl-ACP), an essential step in the thermal regulation of fatty acid composition.</text>
</comment>
<dbReference type="SUPFAM" id="SSF53901">
    <property type="entry name" value="Thiolase-like"/>
    <property type="match status" value="2"/>
</dbReference>
<evidence type="ECO:0000259" key="16">
    <source>
        <dbReference type="PROSITE" id="PS52004"/>
    </source>
</evidence>
<comment type="similarity">
    <text evidence="2 14 15">Belongs to the thiolase-like superfamily. Beta-ketoacyl-ACP synthases family.</text>
</comment>
<evidence type="ECO:0000256" key="5">
    <source>
        <dbReference type="ARBA" id="ARBA00022516"/>
    </source>
</evidence>
<dbReference type="SMART" id="SM00825">
    <property type="entry name" value="PKS_KS"/>
    <property type="match status" value="1"/>
</dbReference>
<evidence type="ECO:0000313" key="18">
    <source>
        <dbReference type="Proteomes" id="UP000805614"/>
    </source>
</evidence>
<evidence type="ECO:0000313" key="17">
    <source>
        <dbReference type="EMBL" id="MBC6465132.1"/>
    </source>
</evidence>
<keyword evidence="6 14" id="KW-0808">Transferase</keyword>
<evidence type="ECO:0000256" key="9">
    <source>
        <dbReference type="ARBA" id="ARBA00023160"/>
    </source>
</evidence>
<dbReference type="PANTHER" id="PTHR11712">
    <property type="entry name" value="POLYKETIDE SYNTHASE-RELATED"/>
    <property type="match status" value="1"/>
</dbReference>
<dbReference type="InterPro" id="IPR016039">
    <property type="entry name" value="Thiolase-like"/>
</dbReference>
<keyword evidence="7" id="KW-0276">Fatty acid metabolism</keyword>
<evidence type="ECO:0000256" key="12">
    <source>
        <dbReference type="ARBA" id="ARBA00047318"/>
    </source>
</evidence>
<evidence type="ECO:0000256" key="2">
    <source>
        <dbReference type="ARBA" id="ARBA00008467"/>
    </source>
</evidence>
<keyword evidence="5 14" id="KW-0444">Lipid biosynthesis</keyword>
<evidence type="ECO:0000256" key="6">
    <source>
        <dbReference type="ARBA" id="ARBA00022679"/>
    </source>
</evidence>
<comment type="catalytic activity">
    <reaction evidence="13 14">
        <text>a fatty acyl-[ACP] + malonyl-[ACP] + H(+) = a 3-oxoacyl-[ACP] + holo-[ACP] + CO2</text>
        <dbReference type="Rhea" id="RHEA:22836"/>
        <dbReference type="Rhea" id="RHEA-COMP:9623"/>
        <dbReference type="Rhea" id="RHEA-COMP:9685"/>
        <dbReference type="Rhea" id="RHEA-COMP:9916"/>
        <dbReference type="Rhea" id="RHEA-COMP:14125"/>
        <dbReference type="ChEBI" id="CHEBI:15378"/>
        <dbReference type="ChEBI" id="CHEBI:16526"/>
        <dbReference type="ChEBI" id="CHEBI:64479"/>
        <dbReference type="ChEBI" id="CHEBI:78449"/>
        <dbReference type="ChEBI" id="CHEBI:78776"/>
        <dbReference type="ChEBI" id="CHEBI:138651"/>
    </reaction>
</comment>
<keyword evidence="10 14" id="KW-0012">Acyltransferase</keyword>
<keyword evidence="18" id="KW-1185">Reference proteome</keyword>
<name>A0ABR7LKX6_9ACTN</name>
<evidence type="ECO:0000256" key="8">
    <source>
        <dbReference type="ARBA" id="ARBA00023098"/>
    </source>
</evidence>
<dbReference type="Gene3D" id="3.40.47.10">
    <property type="match status" value="1"/>
</dbReference>
<dbReference type="Pfam" id="PF02801">
    <property type="entry name" value="Ketoacyl-synt_C"/>
    <property type="match status" value="1"/>
</dbReference>
<comment type="pathway">
    <text evidence="1 14">Lipid metabolism; fatty acid biosynthesis.</text>
</comment>
<comment type="catalytic activity">
    <reaction evidence="12 14">
        <text>(9Z)-hexadecenoyl-[ACP] + malonyl-[ACP] + H(+) = 3-oxo-(11Z)-octadecenoyl-[ACP] + holo-[ACP] + CO2</text>
        <dbReference type="Rhea" id="RHEA:55040"/>
        <dbReference type="Rhea" id="RHEA-COMP:9623"/>
        <dbReference type="Rhea" id="RHEA-COMP:9685"/>
        <dbReference type="Rhea" id="RHEA-COMP:10800"/>
        <dbReference type="Rhea" id="RHEA-COMP:14074"/>
        <dbReference type="ChEBI" id="CHEBI:15378"/>
        <dbReference type="ChEBI" id="CHEBI:16526"/>
        <dbReference type="ChEBI" id="CHEBI:64479"/>
        <dbReference type="ChEBI" id="CHEBI:78449"/>
        <dbReference type="ChEBI" id="CHEBI:83989"/>
        <dbReference type="ChEBI" id="CHEBI:138538"/>
        <dbReference type="EC" id="2.3.1.179"/>
    </reaction>
</comment>
<evidence type="ECO:0000256" key="4">
    <source>
        <dbReference type="ARBA" id="ARBA00014657"/>
    </source>
</evidence>
<evidence type="ECO:0000256" key="1">
    <source>
        <dbReference type="ARBA" id="ARBA00005194"/>
    </source>
</evidence>
<accession>A0ABR7LKX6</accession>
<protein>
    <recommendedName>
        <fullName evidence="4 14">3-oxoacyl-[acyl-carrier-protein] synthase 2</fullName>
        <ecNumber evidence="3 14">2.3.1.179</ecNumber>
    </recommendedName>
</protein>
<keyword evidence="9 14" id="KW-0275">Fatty acid biosynthesis</keyword>
<dbReference type="PANTHER" id="PTHR11712:SF336">
    <property type="entry name" value="3-OXOACYL-[ACYL-CARRIER-PROTEIN] SYNTHASE, MITOCHONDRIAL"/>
    <property type="match status" value="1"/>
</dbReference>
<comment type="caution">
    <text evidence="17">The sequence shown here is derived from an EMBL/GenBank/DDBJ whole genome shotgun (WGS) entry which is preliminary data.</text>
</comment>
<evidence type="ECO:0000256" key="11">
    <source>
        <dbReference type="ARBA" id="ARBA00024006"/>
    </source>
</evidence>
<evidence type="ECO:0000256" key="14">
    <source>
        <dbReference type="PIRNR" id="PIRNR000447"/>
    </source>
</evidence>
<sequence length="442" mass="45486">MSIGQATAGTGSGQGFGSGTVVVTGIGATTPLGGDVASTWSALLAGRSGVRTLDWEGIEELPTRFAATIAVEPEEVMPKHRLRRLDRSQAFALIASHEAWRDAGFAPRDIAGKAEPGEGFEPDPERLGAVVSSGIGGLITALDGYRAYQKTGWKRTSPFTVPMLMPNGPVGHVSIEFGAKAGAHALVSACASSAEGVGYAIDMIRSGRADVVIAGGTEATIHPFNMAAFSSMRAMSTRNDEPERASRPYDKNRDGFVIGEGAATLILESEEHARARGARIYAIVAGAGYSSDGHDIVQPDPTGAGAAAAIRRALVNSGLVPEQIAHVNAHATSTPQGDVAEIIALKEALGPKAAAKVLITGTKSMTGHLLGGAGALESLITVLALHEGVVPATANLENLDDAVDLDIAQGEPRRLPDGPIAALNNSFGFGGHNVAVAFQRAV</sequence>
<evidence type="ECO:0000256" key="3">
    <source>
        <dbReference type="ARBA" id="ARBA00012356"/>
    </source>
</evidence>
<dbReference type="InterPro" id="IPR014030">
    <property type="entry name" value="Ketoacyl_synth_N"/>
</dbReference>
<reference evidence="17 18" key="1">
    <citation type="submission" date="2020-06" db="EMBL/GenBank/DDBJ databases">
        <title>Actinomadura xiongansis sp. nov., isolated from soil of Baiyangdian.</title>
        <authorList>
            <person name="Zhang X."/>
        </authorList>
    </citation>
    <scope>NUCLEOTIDE SEQUENCE [LARGE SCALE GENOMIC DNA]</scope>
    <source>
        <strain evidence="17 18">HBUM206468</strain>
    </source>
</reference>
<dbReference type="InterPro" id="IPR000794">
    <property type="entry name" value="Beta-ketoacyl_synthase"/>
</dbReference>
<evidence type="ECO:0000256" key="10">
    <source>
        <dbReference type="ARBA" id="ARBA00023315"/>
    </source>
</evidence>
<evidence type="ECO:0000256" key="13">
    <source>
        <dbReference type="ARBA" id="ARBA00047659"/>
    </source>
</evidence>
<evidence type="ECO:0000256" key="15">
    <source>
        <dbReference type="RuleBase" id="RU003694"/>
    </source>
</evidence>
<feature type="domain" description="Ketosynthase family 3 (KS3)" evidence="16">
    <location>
        <begin position="18"/>
        <end position="440"/>
    </location>
</feature>
<evidence type="ECO:0000256" key="7">
    <source>
        <dbReference type="ARBA" id="ARBA00022832"/>
    </source>
</evidence>
<dbReference type="EMBL" id="JABVEC010000003">
    <property type="protein sequence ID" value="MBC6465132.1"/>
    <property type="molecule type" value="Genomic_DNA"/>
</dbReference>
<proteinExistence type="inferred from homology"/>
<dbReference type="CDD" id="cd00834">
    <property type="entry name" value="KAS_I_II"/>
    <property type="match status" value="1"/>
</dbReference>
<dbReference type="InterPro" id="IPR020841">
    <property type="entry name" value="PKS_Beta-ketoAc_synthase_dom"/>
</dbReference>
<dbReference type="NCBIfam" id="NF005589">
    <property type="entry name" value="PRK07314.1"/>
    <property type="match status" value="1"/>
</dbReference>
<keyword evidence="8" id="KW-0443">Lipid metabolism</keyword>
<dbReference type="RefSeq" id="WP_187242143.1">
    <property type="nucleotide sequence ID" value="NZ_BAAAOK010000017.1"/>
</dbReference>
<dbReference type="InterPro" id="IPR014031">
    <property type="entry name" value="Ketoacyl_synth_C"/>
</dbReference>
<dbReference type="InterPro" id="IPR017568">
    <property type="entry name" value="3-oxoacyl-ACP_synth-2"/>
</dbReference>
<dbReference type="PROSITE" id="PS52004">
    <property type="entry name" value="KS3_2"/>
    <property type="match status" value="1"/>
</dbReference>
<organism evidence="17 18">
    <name type="scientific">Actinomadura alba</name>
    <dbReference type="NCBI Taxonomy" id="406431"/>
    <lineage>
        <taxon>Bacteria</taxon>
        <taxon>Bacillati</taxon>
        <taxon>Actinomycetota</taxon>
        <taxon>Actinomycetes</taxon>
        <taxon>Streptosporangiales</taxon>
        <taxon>Thermomonosporaceae</taxon>
        <taxon>Actinomadura</taxon>
    </lineage>
</organism>
<dbReference type="EC" id="2.3.1.179" evidence="3 14"/>
<dbReference type="PIRSF" id="PIRSF000447">
    <property type="entry name" value="KAS_II"/>
    <property type="match status" value="1"/>
</dbReference>